<proteinExistence type="inferred from homology"/>
<reference evidence="2 3" key="1">
    <citation type="submission" date="2019-08" db="EMBL/GenBank/DDBJ databases">
        <title>Hyperibacter terrae gen. nov., sp. nov. and Hyperibacter viscosus sp. nov., two new members in the family Rhodospirillaceae isolated from the rhizosphere of Hypericum perforatum.</title>
        <authorList>
            <person name="Noviana Z."/>
        </authorList>
    </citation>
    <scope>NUCLEOTIDE SEQUENCE [LARGE SCALE GENOMIC DNA]</scope>
    <source>
        <strain evidence="2 3">R5913</strain>
    </source>
</reference>
<dbReference type="PRINTS" id="PR00081">
    <property type="entry name" value="GDHRDH"/>
</dbReference>
<dbReference type="InterPro" id="IPR036291">
    <property type="entry name" value="NAD(P)-bd_dom_sf"/>
</dbReference>
<keyword evidence="3" id="KW-1185">Reference proteome</keyword>
<dbReference type="PROSITE" id="PS00061">
    <property type="entry name" value="ADH_SHORT"/>
    <property type="match status" value="1"/>
</dbReference>
<dbReference type="NCBIfam" id="NF005559">
    <property type="entry name" value="PRK07231.1"/>
    <property type="match status" value="1"/>
</dbReference>
<dbReference type="Gene3D" id="3.40.50.720">
    <property type="entry name" value="NAD(P)-binding Rossmann-like Domain"/>
    <property type="match status" value="1"/>
</dbReference>
<evidence type="ECO:0000256" key="1">
    <source>
        <dbReference type="ARBA" id="ARBA00006484"/>
    </source>
</evidence>
<dbReference type="PRINTS" id="PR00080">
    <property type="entry name" value="SDRFAMILY"/>
</dbReference>
<evidence type="ECO:0000313" key="2">
    <source>
        <dbReference type="EMBL" id="QEX15769.1"/>
    </source>
</evidence>
<gene>
    <name evidence="2" type="ORF">FRZ44_10560</name>
</gene>
<dbReference type="OrthoDB" id="9789398at2"/>
<dbReference type="Proteomes" id="UP000326202">
    <property type="component" value="Chromosome"/>
</dbReference>
<dbReference type="GO" id="GO:0030497">
    <property type="term" value="P:fatty acid elongation"/>
    <property type="evidence" value="ECO:0007669"/>
    <property type="project" value="TreeGrafter"/>
</dbReference>
<dbReference type="GO" id="GO:0016616">
    <property type="term" value="F:oxidoreductase activity, acting on the CH-OH group of donors, NAD or NADP as acceptor"/>
    <property type="evidence" value="ECO:0007669"/>
    <property type="project" value="TreeGrafter"/>
</dbReference>
<dbReference type="InterPro" id="IPR002347">
    <property type="entry name" value="SDR_fam"/>
</dbReference>
<dbReference type="PANTHER" id="PTHR42760:SF135">
    <property type="entry name" value="BLL7886 PROTEIN"/>
    <property type="match status" value="1"/>
</dbReference>
<dbReference type="InterPro" id="IPR020904">
    <property type="entry name" value="Sc_DH/Rdtase_CS"/>
</dbReference>
<protein>
    <submittedName>
        <fullName evidence="2">Beta-ketoacyl-ACP reductase</fullName>
    </submittedName>
</protein>
<name>A0A5J6MEH9_9PROT</name>
<accession>A0A5J6MEH9</accession>
<dbReference type="CDD" id="cd05233">
    <property type="entry name" value="SDR_c"/>
    <property type="match status" value="1"/>
</dbReference>
<dbReference type="EMBL" id="CP042906">
    <property type="protein sequence ID" value="QEX15769.1"/>
    <property type="molecule type" value="Genomic_DNA"/>
</dbReference>
<dbReference type="KEGG" id="htq:FRZ44_10560"/>
<dbReference type="FunFam" id="3.40.50.720:FF:000084">
    <property type="entry name" value="Short-chain dehydrogenase reductase"/>
    <property type="match status" value="1"/>
</dbReference>
<evidence type="ECO:0000313" key="3">
    <source>
        <dbReference type="Proteomes" id="UP000326202"/>
    </source>
</evidence>
<dbReference type="PANTHER" id="PTHR42760">
    <property type="entry name" value="SHORT-CHAIN DEHYDROGENASES/REDUCTASES FAMILY MEMBER"/>
    <property type="match status" value="1"/>
</dbReference>
<dbReference type="RefSeq" id="WP_151176192.1">
    <property type="nucleotide sequence ID" value="NZ_CP042906.1"/>
</dbReference>
<sequence length="258" mass="27486">MQLLRDRVCVISGAGQGLGRAVALEMAGEGANVVLLERNPDTLAQVAAEIAAKGGSALPYALDVTDYDAYGRIVADVIAKRGKIDVLVNNAAINPPARTILEDRLEDWRRTIQINLEAVYMGSKLVAPHMVKRKAGRIISIASIQGFASSGTVGAYNAAKGGIIAFTKSMAVELGPHEILVNAVAPGYMSTPMSVINGVNETETPEFIDLYVTKGRIPLRRTGYPEDVSGTVIFLASPYCRYMTGQLLVVDGGLMSTF</sequence>
<dbReference type="Pfam" id="PF13561">
    <property type="entry name" value="adh_short_C2"/>
    <property type="match status" value="1"/>
</dbReference>
<dbReference type="AlphaFoldDB" id="A0A5J6MEH9"/>
<organism evidence="2 3">
    <name type="scientific">Hypericibacter terrae</name>
    <dbReference type="NCBI Taxonomy" id="2602015"/>
    <lineage>
        <taxon>Bacteria</taxon>
        <taxon>Pseudomonadati</taxon>
        <taxon>Pseudomonadota</taxon>
        <taxon>Alphaproteobacteria</taxon>
        <taxon>Rhodospirillales</taxon>
        <taxon>Dongiaceae</taxon>
        <taxon>Hypericibacter</taxon>
    </lineage>
</organism>
<comment type="similarity">
    <text evidence="1">Belongs to the short-chain dehydrogenases/reductases (SDR) family.</text>
</comment>
<dbReference type="SUPFAM" id="SSF51735">
    <property type="entry name" value="NAD(P)-binding Rossmann-fold domains"/>
    <property type="match status" value="1"/>
</dbReference>